<keyword evidence="3" id="KW-1185">Reference proteome</keyword>
<dbReference type="eggNOG" id="COG5606">
    <property type="taxonomic scope" value="Bacteria"/>
</dbReference>
<dbReference type="STRING" id="111780.Sta7437_4474"/>
<dbReference type="GO" id="GO:0003677">
    <property type="term" value="F:DNA binding"/>
    <property type="evidence" value="ECO:0007669"/>
    <property type="project" value="InterPro"/>
</dbReference>
<organism evidence="2 3">
    <name type="scientific">Stanieria cyanosphaera (strain ATCC 29371 / PCC 7437)</name>
    <dbReference type="NCBI Taxonomy" id="111780"/>
    <lineage>
        <taxon>Bacteria</taxon>
        <taxon>Bacillati</taxon>
        <taxon>Cyanobacteriota</taxon>
        <taxon>Cyanophyceae</taxon>
        <taxon>Pleurocapsales</taxon>
        <taxon>Dermocarpellaceae</taxon>
        <taxon>Stanieria</taxon>
    </lineage>
</organism>
<dbReference type="RefSeq" id="WP_015195592.1">
    <property type="nucleotide sequence ID" value="NC_019748.1"/>
</dbReference>
<feature type="domain" description="HigA2-like helix-turn-helix" evidence="1">
    <location>
        <begin position="17"/>
        <end position="95"/>
    </location>
</feature>
<protein>
    <recommendedName>
        <fullName evidence="1">HigA2-like helix-turn-helix domain-containing protein</fullName>
    </recommendedName>
</protein>
<proteinExistence type="predicted"/>
<dbReference type="HOGENOM" id="CLU_163934_0_0_3"/>
<evidence type="ECO:0000313" key="3">
    <source>
        <dbReference type="Proteomes" id="UP000010473"/>
    </source>
</evidence>
<name>K9XZI1_STAC7</name>
<dbReference type="AlphaFoldDB" id="K9XZI1"/>
<dbReference type="InterPro" id="IPR039554">
    <property type="entry name" value="HigA2-like_HTH"/>
</dbReference>
<gene>
    <name evidence="2" type="ordered locus">Sta7437_4474</name>
</gene>
<sequence>MSEENTPIEFIKSSGNVFEDLDLEDAEELLIRAKLGYTVRQILESRHLKQQEIATLLKIKQPEVSNLMKGKYHLFSEGRLFGFLNKLEQKIIIQIAQHRTGEPLQDVTLEK</sequence>
<dbReference type="InterPro" id="IPR010982">
    <property type="entry name" value="Lambda_DNA-bd_dom_sf"/>
</dbReference>
<evidence type="ECO:0000259" key="1">
    <source>
        <dbReference type="Pfam" id="PF13744"/>
    </source>
</evidence>
<dbReference type="Proteomes" id="UP000010473">
    <property type="component" value="Chromosome"/>
</dbReference>
<dbReference type="EMBL" id="CP003653">
    <property type="protein sequence ID" value="AFZ37938.1"/>
    <property type="molecule type" value="Genomic_DNA"/>
</dbReference>
<dbReference type="SUPFAM" id="SSF47413">
    <property type="entry name" value="lambda repressor-like DNA-binding domains"/>
    <property type="match status" value="1"/>
</dbReference>
<dbReference type="Gene3D" id="1.10.260.40">
    <property type="entry name" value="lambda repressor-like DNA-binding domains"/>
    <property type="match status" value="1"/>
</dbReference>
<dbReference type="KEGG" id="scs:Sta7437_4474"/>
<evidence type="ECO:0000313" key="2">
    <source>
        <dbReference type="EMBL" id="AFZ37938.1"/>
    </source>
</evidence>
<accession>K9XZI1</accession>
<reference evidence="3" key="1">
    <citation type="journal article" date="2013" name="Proc. Natl. Acad. Sci. U.S.A.">
        <title>Improving the coverage of the cyanobacterial phylum using diversity-driven genome sequencing.</title>
        <authorList>
            <person name="Shih P.M."/>
            <person name="Wu D."/>
            <person name="Latifi A."/>
            <person name="Axen S.D."/>
            <person name="Fewer D.P."/>
            <person name="Talla E."/>
            <person name="Calteau A."/>
            <person name="Cai F."/>
            <person name="Tandeau de Marsac N."/>
            <person name="Rippka R."/>
            <person name="Herdman M."/>
            <person name="Sivonen K."/>
            <person name="Coursin T."/>
            <person name="Laurent T."/>
            <person name="Goodwin L."/>
            <person name="Nolan M."/>
            <person name="Davenport K.W."/>
            <person name="Han C.S."/>
            <person name="Rubin E.M."/>
            <person name="Eisen J.A."/>
            <person name="Woyke T."/>
            <person name="Gugger M."/>
            <person name="Kerfeld C.A."/>
        </authorList>
    </citation>
    <scope>NUCLEOTIDE SEQUENCE [LARGE SCALE GENOMIC DNA]</scope>
    <source>
        <strain evidence="3">ATCC 29371 / PCC 7437</strain>
    </source>
</reference>
<dbReference type="Pfam" id="PF13744">
    <property type="entry name" value="HTH_37"/>
    <property type="match status" value="1"/>
</dbReference>
<dbReference type="OrthoDB" id="129377at2"/>